<dbReference type="InterPro" id="IPR036388">
    <property type="entry name" value="WH-like_DNA-bd_sf"/>
</dbReference>
<accession>A0A1H4I7E5</accession>
<dbReference type="Proteomes" id="UP000183561">
    <property type="component" value="Unassembled WGS sequence"/>
</dbReference>
<evidence type="ECO:0008006" key="3">
    <source>
        <dbReference type="Google" id="ProtNLM"/>
    </source>
</evidence>
<proteinExistence type="predicted"/>
<dbReference type="EMBL" id="FNSV01000001">
    <property type="protein sequence ID" value="SEB29268.1"/>
    <property type="molecule type" value="Genomic_DNA"/>
</dbReference>
<reference evidence="2" key="1">
    <citation type="submission" date="2016-10" db="EMBL/GenBank/DDBJ databases">
        <authorList>
            <person name="Varghese N."/>
            <person name="Submissions S."/>
        </authorList>
    </citation>
    <scope>NUCLEOTIDE SEQUENCE [LARGE SCALE GENOMIC DNA]</scope>
    <source>
        <strain evidence="2">DSM 44498</strain>
    </source>
</reference>
<organism evidence="1 2">
    <name type="scientific">Rhodococcus koreensis</name>
    <dbReference type="NCBI Taxonomy" id="99653"/>
    <lineage>
        <taxon>Bacteria</taxon>
        <taxon>Bacillati</taxon>
        <taxon>Actinomycetota</taxon>
        <taxon>Actinomycetes</taxon>
        <taxon>Mycobacteriales</taxon>
        <taxon>Nocardiaceae</taxon>
        <taxon>Rhodococcus</taxon>
    </lineage>
</organism>
<evidence type="ECO:0000313" key="1">
    <source>
        <dbReference type="EMBL" id="SEB29268.1"/>
    </source>
</evidence>
<name>A0A1H4I7E5_9NOCA</name>
<sequence length="101" mass="10796">MTPARRRYRVVDDQTKADAVATAIKCIEAGDSFTASCAAVAAQLDVSETAVRSWVNASGQRPQPSWTVVSRLRADLAAATELNRRLVNRYAPADCGMGAAQ</sequence>
<evidence type="ECO:0000313" key="2">
    <source>
        <dbReference type="Proteomes" id="UP000183561"/>
    </source>
</evidence>
<dbReference type="AlphaFoldDB" id="A0A1H4I7E5"/>
<dbReference type="Gene3D" id="1.10.10.10">
    <property type="entry name" value="Winged helix-like DNA-binding domain superfamily/Winged helix DNA-binding domain"/>
    <property type="match status" value="1"/>
</dbReference>
<keyword evidence="2" id="KW-1185">Reference proteome</keyword>
<dbReference type="OrthoDB" id="4474113at2"/>
<gene>
    <name evidence="1" type="ORF">SAMN04490239_0058</name>
</gene>
<protein>
    <recommendedName>
        <fullName evidence="3">Transposase</fullName>
    </recommendedName>
</protein>
<dbReference type="RefSeq" id="WP_072951463.1">
    <property type="nucleotide sequence ID" value="NZ_FNSV01000001.1"/>
</dbReference>